<reference evidence="7" key="1">
    <citation type="submission" date="2021-02" db="EMBL/GenBank/DDBJ databases">
        <authorList>
            <person name="Nowell W R."/>
        </authorList>
    </citation>
    <scope>NUCLEOTIDE SEQUENCE</scope>
</reference>
<evidence type="ECO:0000313" key="8">
    <source>
        <dbReference type="EMBL" id="CAF4729759.1"/>
    </source>
</evidence>
<proteinExistence type="predicted"/>
<dbReference type="PANTHER" id="PTHR20883:SF45">
    <property type="entry name" value="PHYTANOYL-COA DIOXYGENASE FAMILY PROTEIN"/>
    <property type="match status" value="1"/>
</dbReference>
<dbReference type="EMBL" id="CAJNYT010000161">
    <property type="protein sequence ID" value="CAF3335864.1"/>
    <property type="molecule type" value="Genomic_DNA"/>
</dbReference>
<evidence type="ECO:0000256" key="4">
    <source>
        <dbReference type="ARBA" id="ARBA00022964"/>
    </source>
</evidence>
<evidence type="ECO:0000256" key="1">
    <source>
        <dbReference type="ARBA" id="ARBA00001962"/>
    </source>
</evidence>
<sequence>MLPATKVTVARVPATSPTAEFDIIKHIERDGVAIVTGMFSRDHIEQVQKDLAPYFDSDTPDESGFFPTTTQRANHVFGISRACIDMCMHPLLLAVGDRLLTSTYHYYRGLEKYTAVSKPIFSATNGFRINPGGQQQPLHRDDEDYHARPCDQPMMISCVIAITRTHRDNGATIVIPGSHLWEDENRAPLVEEAVPAELEPGDATIFLGNLYHAGGENKTKDEKREVFGVFLMKAFYRQAENEYLTIPPERCKELQMTPKELRMLGYGISQPSCGAVNYKDPMESVFGIIDKETVRM</sequence>
<dbReference type="PANTHER" id="PTHR20883">
    <property type="entry name" value="PHYTANOYL-COA DIOXYGENASE DOMAIN CONTAINING 1"/>
    <property type="match status" value="1"/>
</dbReference>
<dbReference type="EMBL" id="CAJOBR010003236">
    <property type="protein sequence ID" value="CAF4729759.1"/>
    <property type="molecule type" value="Genomic_DNA"/>
</dbReference>
<organism evidence="7 9">
    <name type="scientific">Rotaria socialis</name>
    <dbReference type="NCBI Taxonomy" id="392032"/>
    <lineage>
        <taxon>Eukaryota</taxon>
        <taxon>Metazoa</taxon>
        <taxon>Spiralia</taxon>
        <taxon>Gnathifera</taxon>
        <taxon>Rotifera</taxon>
        <taxon>Eurotatoria</taxon>
        <taxon>Bdelloidea</taxon>
        <taxon>Philodinida</taxon>
        <taxon>Philodinidae</taxon>
        <taxon>Rotaria</taxon>
    </lineage>
</organism>
<evidence type="ECO:0000313" key="7">
    <source>
        <dbReference type="EMBL" id="CAF3335864.1"/>
    </source>
</evidence>
<keyword evidence="6" id="KW-0408">Iron</keyword>
<keyword evidence="5" id="KW-0560">Oxidoreductase</keyword>
<dbReference type="InterPro" id="IPR008775">
    <property type="entry name" value="Phytyl_CoA_dOase-like"/>
</dbReference>
<evidence type="ECO:0000256" key="2">
    <source>
        <dbReference type="ARBA" id="ARBA00011738"/>
    </source>
</evidence>
<dbReference type="AlphaFoldDB" id="A0A817UY89"/>
<keyword evidence="3" id="KW-0479">Metal-binding</keyword>
<dbReference type="GO" id="GO:0046872">
    <property type="term" value="F:metal ion binding"/>
    <property type="evidence" value="ECO:0007669"/>
    <property type="project" value="UniProtKB-KW"/>
</dbReference>
<dbReference type="Pfam" id="PF05721">
    <property type="entry name" value="PhyH"/>
    <property type="match status" value="1"/>
</dbReference>
<protein>
    <recommendedName>
        <fullName evidence="10">Phytanoyl-CoA dioxygenase</fullName>
    </recommendedName>
</protein>
<keyword evidence="4" id="KW-0223">Dioxygenase</keyword>
<comment type="caution">
    <text evidence="7">The sequence shown here is derived from an EMBL/GenBank/DDBJ whole genome shotgun (WGS) entry which is preliminary data.</text>
</comment>
<dbReference type="Proteomes" id="UP000663848">
    <property type="component" value="Unassembled WGS sequence"/>
</dbReference>
<evidence type="ECO:0000256" key="5">
    <source>
        <dbReference type="ARBA" id="ARBA00023002"/>
    </source>
</evidence>
<name>A0A817UY89_9BILA</name>
<gene>
    <name evidence="7" type="ORF">GRG538_LOCUS4154</name>
    <name evidence="8" type="ORF">QYT958_LOCUS19500</name>
</gene>
<evidence type="ECO:0000256" key="3">
    <source>
        <dbReference type="ARBA" id="ARBA00022723"/>
    </source>
</evidence>
<dbReference type="GO" id="GO:0051213">
    <property type="term" value="F:dioxygenase activity"/>
    <property type="evidence" value="ECO:0007669"/>
    <property type="project" value="UniProtKB-KW"/>
</dbReference>
<evidence type="ECO:0000256" key="6">
    <source>
        <dbReference type="ARBA" id="ARBA00023004"/>
    </source>
</evidence>
<evidence type="ECO:0008006" key="10">
    <source>
        <dbReference type="Google" id="ProtNLM"/>
    </source>
</evidence>
<dbReference type="Gene3D" id="2.60.120.620">
    <property type="entry name" value="q2cbj1_9rhob like domain"/>
    <property type="match status" value="1"/>
</dbReference>
<accession>A0A817UY89</accession>
<dbReference type="Proteomes" id="UP000663872">
    <property type="component" value="Unassembled WGS sequence"/>
</dbReference>
<evidence type="ECO:0000313" key="9">
    <source>
        <dbReference type="Proteomes" id="UP000663872"/>
    </source>
</evidence>
<comment type="cofactor">
    <cofactor evidence="1">
        <name>Fe cation</name>
        <dbReference type="ChEBI" id="CHEBI:24875"/>
    </cofactor>
</comment>
<comment type="subunit">
    <text evidence="2">Homodimer.</text>
</comment>
<dbReference type="SUPFAM" id="SSF51197">
    <property type="entry name" value="Clavaminate synthase-like"/>
    <property type="match status" value="1"/>
</dbReference>